<accession>A0AA51UK64</accession>
<evidence type="ECO:0000256" key="3">
    <source>
        <dbReference type="ARBA" id="ARBA00022448"/>
    </source>
</evidence>
<evidence type="ECO:0000256" key="8">
    <source>
        <dbReference type="RuleBase" id="RU363043"/>
    </source>
</evidence>
<dbReference type="CDD" id="cd06261">
    <property type="entry name" value="TM_PBP2"/>
    <property type="match status" value="1"/>
</dbReference>
<dbReference type="InterPro" id="IPR035906">
    <property type="entry name" value="MetI-like_sf"/>
</dbReference>
<keyword evidence="11" id="KW-1185">Reference proteome</keyword>
<dbReference type="Pfam" id="PF00528">
    <property type="entry name" value="BPD_transp_1"/>
    <property type="match status" value="1"/>
</dbReference>
<evidence type="ECO:0000313" key="11">
    <source>
        <dbReference type="Proteomes" id="UP001182908"/>
    </source>
</evidence>
<keyword evidence="7 8" id="KW-0472">Membrane</keyword>
<dbReference type="InterPro" id="IPR005672">
    <property type="entry name" value="Phosphate_PstA"/>
</dbReference>
<evidence type="ECO:0000256" key="7">
    <source>
        <dbReference type="ARBA" id="ARBA00023136"/>
    </source>
</evidence>
<feature type="domain" description="ABC transmembrane type-1" evidence="9">
    <location>
        <begin position="64"/>
        <end position="291"/>
    </location>
</feature>
<evidence type="ECO:0000256" key="5">
    <source>
        <dbReference type="ARBA" id="ARBA00022692"/>
    </source>
</evidence>
<dbReference type="KEGG" id="mseb:RE474_12650"/>
<feature type="transmembrane region" description="Helical" evidence="8">
    <location>
        <begin position="104"/>
        <end position="129"/>
    </location>
</feature>
<feature type="transmembrane region" description="Helical" evidence="8">
    <location>
        <begin position="135"/>
        <end position="153"/>
    </location>
</feature>
<dbReference type="GO" id="GO:0005886">
    <property type="term" value="C:plasma membrane"/>
    <property type="evidence" value="ECO:0007669"/>
    <property type="project" value="UniProtKB-SubCell"/>
</dbReference>
<comment type="similarity">
    <text evidence="2 8">Belongs to the binding-protein-dependent transport system permease family. CysTW subfamily.</text>
</comment>
<dbReference type="AlphaFoldDB" id="A0AA51UK64"/>
<dbReference type="InterPro" id="IPR000515">
    <property type="entry name" value="MetI-like"/>
</dbReference>
<dbReference type="Gene3D" id="1.10.3720.10">
    <property type="entry name" value="MetI-like"/>
    <property type="match status" value="1"/>
</dbReference>
<feature type="transmembrane region" description="Helical" evidence="8">
    <location>
        <begin position="12"/>
        <end position="35"/>
    </location>
</feature>
<protein>
    <recommendedName>
        <fullName evidence="8">Phosphate transport system permease protein PstA</fullName>
    </recommendedName>
</protein>
<dbReference type="SUPFAM" id="SSF161098">
    <property type="entry name" value="MetI-like"/>
    <property type="match status" value="1"/>
</dbReference>
<dbReference type="NCBIfam" id="TIGR00974">
    <property type="entry name" value="3a0107s02c"/>
    <property type="match status" value="1"/>
</dbReference>
<dbReference type="GO" id="GO:0035435">
    <property type="term" value="P:phosphate ion transmembrane transport"/>
    <property type="evidence" value="ECO:0007669"/>
    <property type="project" value="InterPro"/>
</dbReference>
<keyword evidence="5 8" id="KW-0812">Transmembrane</keyword>
<feature type="transmembrane region" description="Helical" evidence="8">
    <location>
        <begin position="234"/>
        <end position="258"/>
    </location>
</feature>
<evidence type="ECO:0000313" key="10">
    <source>
        <dbReference type="EMBL" id="WMW24915.1"/>
    </source>
</evidence>
<evidence type="ECO:0000256" key="1">
    <source>
        <dbReference type="ARBA" id="ARBA00004651"/>
    </source>
</evidence>
<dbReference type="GeneID" id="84233581"/>
<dbReference type="Proteomes" id="UP001182908">
    <property type="component" value="Chromosome"/>
</dbReference>
<reference evidence="10 11" key="1">
    <citation type="submission" date="2023-08" db="EMBL/GenBank/DDBJ databases">
        <title>Methanolobus mangrovi sp. nov. and Methanolobus sediminis sp. nov, two novel methylotrophic methanogens isolated from mangrove sediments in China.</title>
        <authorList>
            <person name="Zhou J."/>
        </authorList>
    </citation>
    <scope>NUCLEOTIDE SEQUENCE [LARGE SCALE GENOMIC DNA]</scope>
    <source>
        <strain evidence="10 11">FTZ6</strain>
    </source>
</reference>
<dbReference type="GO" id="GO:0005315">
    <property type="term" value="F:phosphate transmembrane transporter activity"/>
    <property type="evidence" value="ECO:0007669"/>
    <property type="project" value="InterPro"/>
</dbReference>
<evidence type="ECO:0000256" key="2">
    <source>
        <dbReference type="ARBA" id="ARBA00007069"/>
    </source>
</evidence>
<organism evidence="10 11">
    <name type="scientific">Methanolobus sediminis</name>
    <dbReference type="NCBI Taxonomy" id="3072978"/>
    <lineage>
        <taxon>Archaea</taxon>
        <taxon>Methanobacteriati</taxon>
        <taxon>Methanobacteriota</taxon>
        <taxon>Stenosarchaea group</taxon>
        <taxon>Methanomicrobia</taxon>
        <taxon>Methanosarcinales</taxon>
        <taxon>Methanosarcinaceae</taxon>
        <taxon>Methanolobus</taxon>
    </lineage>
</organism>
<evidence type="ECO:0000256" key="4">
    <source>
        <dbReference type="ARBA" id="ARBA00022475"/>
    </source>
</evidence>
<dbReference type="EMBL" id="CP133592">
    <property type="protein sequence ID" value="WMW24915.1"/>
    <property type="molecule type" value="Genomic_DNA"/>
</dbReference>
<dbReference type="RefSeq" id="WP_309310723.1">
    <property type="nucleotide sequence ID" value="NZ_CP133592.1"/>
</dbReference>
<evidence type="ECO:0000256" key="6">
    <source>
        <dbReference type="ARBA" id="ARBA00022989"/>
    </source>
</evidence>
<feature type="transmembrane region" description="Helical" evidence="8">
    <location>
        <begin position="270"/>
        <end position="291"/>
    </location>
</feature>
<keyword evidence="6 8" id="KW-1133">Transmembrane helix</keyword>
<name>A0AA51UK64_9EURY</name>
<comment type="subcellular location">
    <subcellularLocation>
        <location evidence="1 8">Cell membrane</location>
        <topology evidence="1 8">Multi-pass membrane protein</topology>
    </subcellularLocation>
</comment>
<gene>
    <name evidence="10" type="primary">pstA</name>
    <name evidence="10" type="ORF">RE474_12650</name>
</gene>
<keyword evidence="3" id="KW-0813">Transport</keyword>
<sequence length="297" mass="32325">MKPRILKEQFFKFISYLAGATTVLILIVILGQIFMAGLPSLNFQFIVTPESEAKGLGGGIANGIAGTILLSFFSTILATPIAVGTSIYLKKYAKEGRMVRTLRFMIDVLSGTPSIVLAIFGLMVLVIYMRYLTGGFSLIAGSIGLAILILPVIERSAEEAIETVPHELEEASYALGANKWDTIRLITIPYSMTGIITGVVLGLGRAAEESAVVILTAGNSQFMPMYKVVPDARFIFGVQVYPLQFPVGSLPLLIYKSYQSPHLIPISEGFGAAFVLIMIVMLINLTTKLLLWRRRIG</sequence>
<dbReference type="PROSITE" id="PS50928">
    <property type="entry name" value="ABC_TM1"/>
    <property type="match status" value="1"/>
</dbReference>
<feature type="transmembrane region" description="Helical" evidence="8">
    <location>
        <begin position="55"/>
        <end position="83"/>
    </location>
</feature>
<proteinExistence type="inferred from homology"/>
<evidence type="ECO:0000259" key="9">
    <source>
        <dbReference type="PROSITE" id="PS50928"/>
    </source>
</evidence>
<keyword evidence="4 8" id="KW-1003">Cell membrane</keyword>
<dbReference type="PANTHER" id="PTHR43470">
    <property type="entry name" value="PHOSPHATE TRANSPORT SYSTEM PERMEASE PROTEIN PSTA-RELATED"/>
    <property type="match status" value="1"/>
</dbReference>
<dbReference type="PANTHER" id="PTHR43470:SF3">
    <property type="entry name" value="PHOSPHATE TRANSPORT SYSTEM PERMEASE PROTEIN PSTA-RELATED"/>
    <property type="match status" value="1"/>
</dbReference>